<evidence type="ECO:0000256" key="1">
    <source>
        <dbReference type="ARBA" id="ARBA00004781"/>
    </source>
</evidence>
<evidence type="ECO:0000313" key="9">
    <source>
        <dbReference type="Proteomes" id="UP001595632"/>
    </source>
</evidence>
<dbReference type="InterPro" id="IPR005913">
    <property type="entry name" value="dTDP_dehydrorham_reduct"/>
</dbReference>
<keyword evidence="6 8" id="KW-0560">Oxidoreductase</keyword>
<sequence length="281" mass="29841">MILVFGQSGQVARELARRVPDARFIGRTEADLSRPQELKAIIDLAEPSAVINAAAYTAVDRAEEERDLAMTVNGEAPSEMAAACAAQGIPFVHMSTDYVFPGKGDAPMAPDAPTGPINAYGQSKLAGELGIRAVGGPHAILRTSWVVSAHGANFVKSMLRLSETRDKLTIVADQIGGPTPAGPLAAACLAAVEALKNDASVSGTYHFAGAPDVSWADFAREIFRQAGRDVVVEDIPTTAFPTPARRPHNSRLDCSTLDRLGISRPDWKAELTEILKELETA</sequence>
<name>A0ABV7H3U7_9RHOB</name>
<gene>
    <name evidence="8" type="primary">rfbD</name>
    <name evidence="8" type="ORF">ACFOGP_25015</name>
</gene>
<comment type="caution">
    <text evidence="8">The sequence shown here is derived from an EMBL/GenBank/DDBJ whole genome shotgun (WGS) entry which is preliminary data.</text>
</comment>
<dbReference type="Gene3D" id="3.40.50.720">
    <property type="entry name" value="NAD(P)-binding Rossmann-like Domain"/>
    <property type="match status" value="1"/>
</dbReference>
<evidence type="ECO:0000256" key="4">
    <source>
        <dbReference type="ARBA" id="ARBA00017099"/>
    </source>
</evidence>
<evidence type="ECO:0000256" key="5">
    <source>
        <dbReference type="ARBA" id="ARBA00048200"/>
    </source>
</evidence>
<evidence type="ECO:0000313" key="8">
    <source>
        <dbReference type="EMBL" id="MFC3146007.1"/>
    </source>
</evidence>
<comment type="pathway">
    <text evidence="1 6">Carbohydrate biosynthesis; dTDP-L-rhamnose biosynthesis.</text>
</comment>
<dbReference type="EMBL" id="JBHRTB010000010">
    <property type="protein sequence ID" value="MFC3146007.1"/>
    <property type="molecule type" value="Genomic_DNA"/>
</dbReference>
<accession>A0ABV7H3U7</accession>
<evidence type="ECO:0000256" key="6">
    <source>
        <dbReference type="RuleBase" id="RU364082"/>
    </source>
</evidence>
<dbReference type="InterPro" id="IPR029903">
    <property type="entry name" value="RmlD-like-bd"/>
</dbReference>
<comment type="cofactor">
    <cofactor evidence="6">
        <name>Mg(2+)</name>
        <dbReference type="ChEBI" id="CHEBI:18420"/>
    </cofactor>
    <text evidence="6">Binds 1 Mg(2+) ion per monomer.</text>
</comment>
<dbReference type="Pfam" id="PF04321">
    <property type="entry name" value="RmlD_sub_bind"/>
    <property type="match status" value="1"/>
</dbReference>
<dbReference type="EC" id="1.1.1.133" evidence="3 6"/>
<evidence type="ECO:0000256" key="2">
    <source>
        <dbReference type="ARBA" id="ARBA00010944"/>
    </source>
</evidence>
<dbReference type="NCBIfam" id="TIGR01214">
    <property type="entry name" value="rmlD"/>
    <property type="match status" value="1"/>
</dbReference>
<proteinExistence type="inferred from homology"/>
<keyword evidence="6" id="KW-0521">NADP</keyword>
<dbReference type="Proteomes" id="UP001595632">
    <property type="component" value="Unassembled WGS sequence"/>
</dbReference>
<organism evidence="8 9">
    <name type="scientific">Psychromarinibacter halotolerans</name>
    <dbReference type="NCBI Taxonomy" id="1775175"/>
    <lineage>
        <taxon>Bacteria</taxon>
        <taxon>Pseudomonadati</taxon>
        <taxon>Pseudomonadota</taxon>
        <taxon>Alphaproteobacteria</taxon>
        <taxon>Rhodobacterales</taxon>
        <taxon>Paracoccaceae</taxon>
        <taxon>Psychromarinibacter</taxon>
    </lineage>
</organism>
<keyword evidence="9" id="KW-1185">Reference proteome</keyword>
<comment type="catalytic activity">
    <reaction evidence="5 6">
        <text>dTDP-beta-L-rhamnose + NADP(+) = dTDP-4-dehydro-beta-L-rhamnose + NADPH + H(+)</text>
        <dbReference type="Rhea" id="RHEA:21796"/>
        <dbReference type="ChEBI" id="CHEBI:15378"/>
        <dbReference type="ChEBI" id="CHEBI:57510"/>
        <dbReference type="ChEBI" id="CHEBI:57783"/>
        <dbReference type="ChEBI" id="CHEBI:58349"/>
        <dbReference type="ChEBI" id="CHEBI:62830"/>
        <dbReference type="EC" id="1.1.1.133"/>
    </reaction>
</comment>
<dbReference type="CDD" id="cd05254">
    <property type="entry name" value="dTDP_HR_like_SDR_e"/>
    <property type="match status" value="1"/>
</dbReference>
<dbReference type="SUPFAM" id="SSF51735">
    <property type="entry name" value="NAD(P)-binding Rossmann-fold domains"/>
    <property type="match status" value="1"/>
</dbReference>
<dbReference type="RefSeq" id="WP_275635007.1">
    <property type="nucleotide sequence ID" value="NZ_JARGYD010000015.1"/>
</dbReference>
<dbReference type="GO" id="GO:0008831">
    <property type="term" value="F:dTDP-4-dehydrorhamnose reductase activity"/>
    <property type="evidence" value="ECO:0007669"/>
    <property type="project" value="UniProtKB-EC"/>
</dbReference>
<comment type="similarity">
    <text evidence="2 6">Belongs to the dTDP-4-dehydrorhamnose reductase family.</text>
</comment>
<evidence type="ECO:0000259" key="7">
    <source>
        <dbReference type="Pfam" id="PF04321"/>
    </source>
</evidence>
<dbReference type="InterPro" id="IPR036291">
    <property type="entry name" value="NAD(P)-bd_dom_sf"/>
</dbReference>
<feature type="domain" description="RmlD-like substrate binding" evidence="7">
    <location>
        <begin position="2"/>
        <end position="278"/>
    </location>
</feature>
<dbReference type="PANTHER" id="PTHR10491:SF4">
    <property type="entry name" value="METHIONINE ADENOSYLTRANSFERASE 2 SUBUNIT BETA"/>
    <property type="match status" value="1"/>
</dbReference>
<reference evidence="9" key="1">
    <citation type="journal article" date="2019" name="Int. J. Syst. Evol. Microbiol.">
        <title>The Global Catalogue of Microorganisms (GCM) 10K type strain sequencing project: providing services to taxonomists for standard genome sequencing and annotation.</title>
        <authorList>
            <consortium name="The Broad Institute Genomics Platform"/>
            <consortium name="The Broad Institute Genome Sequencing Center for Infectious Disease"/>
            <person name="Wu L."/>
            <person name="Ma J."/>
        </authorList>
    </citation>
    <scope>NUCLEOTIDE SEQUENCE [LARGE SCALE GENOMIC DNA]</scope>
    <source>
        <strain evidence="9">KCTC 52366</strain>
    </source>
</reference>
<comment type="function">
    <text evidence="6">Catalyzes the reduction of dTDP-6-deoxy-L-lyxo-4-hexulose to yield dTDP-L-rhamnose.</text>
</comment>
<dbReference type="Gene3D" id="3.90.25.10">
    <property type="entry name" value="UDP-galactose 4-epimerase, domain 1"/>
    <property type="match status" value="1"/>
</dbReference>
<evidence type="ECO:0000256" key="3">
    <source>
        <dbReference type="ARBA" id="ARBA00012929"/>
    </source>
</evidence>
<dbReference type="PANTHER" id="PTHR10491">
    <property type="entry name" value="DTDP-4-DEHYDRORHAMNOSE REDUCTASE"/>
    <property type="match status" value="1"/>
</dbReference>
<protein>
    <recommendedName>
        <fullName evidence="4 6">dTDP-4-dehydrorhamnose reductase</fullName>
        <ecNumber evidence="3 6">1.1.1.133</ecNumber>
    </recommendedName>
</protein>